<evidence type="ECO:0000259" key="2">
    <source>
        <dbReference type="Pfam" id="PF13622"/>
    </source>
</evidence>
<dbReference type="Pfam" id="PF13622">
    <property type="entry name" value="4HBT_3"/>
    <property type="match status" value="1"/>
</dbReference>
<dbReference type="PANTHER" id="PTHR38110">
    <property type="entry name" value="CHROMOSOME 23, WHOLE GENOME SHOTGUN SEQUENCE"/>
    <property type="match status" value="1"/>
</dbReference>
<dbReference type="SUPFAM" id="SSF54637">
    <property type="entry name" value="Thioesterase/thiol ester dehydrase-isomerase"/>
    <property type="match status" value="2"/>
</dbReference>
<name>G8WSW1_STREN</name>
<dbReference type="Proteomes" id="UP000007842">
    <property type="component" value="Chromosome"/>
</dbReference>
<feature type="domain" description="Acyl-CoA thioesterase-like C-terminal" evidence="3">
    <location>
        <begin position="156"/>
        <end position="282"/>
    </location>
</feature>
<evidence type="ECO:0000259" key="3">
    <source>
        <dbReference type="Pfam" id="PF20789"/>
    </source>
</evidence>
<dbReference type="InterPro" id="IPR029069">
    <property type="entry name" value="HotDog_dom_sf"/>
</dbReference>
<dbReference type="InterPro" id="IPR049449">
    <property type="entry name" value="TesB_ACOT8-like_N"/>
</dbReference>
<dbReference type="Pfam" id="PF20789">
    <property type="entry name" value="4HBT_3C"/>
    <property type="match status" value="1"/>
</dbReference>
<evidence type="ECO:0008006" key="6">
    <source>
        <dbReference type="Google" id="ProtNLM"/>
    </source>
</evidence>
<keyword evidence="5" id="KW-1185">Reference proteome</keyword>
<dbReference type="KEGG" id="scy:SCATT_42960"/>
<dbReference type="STRING" id="1003195.SCATT_42960"/>
<dbReference type="EMBL" id="CP003219">
    <property type="protein sequence ID" value="AEW96667.1"/>
    <property type="molecule type" value="Genomic_DNA"/>
</dbReference>
<accession>G8WSW1</accession>
<evidence type="ECO:0000313" key="5">
    <source>
        <dbReference type="Proteomes" id="UP000007842"/>
    </source>
</evidence>
<dbReference type="eggNOG" id="COG1946">
    <property type="taxonomic scope" value="Bacteria"/>
</dbReference>
<dbReference type="InterPro" id="IPR049450">
    <property type="entry name" value="ACOT8-like_C"/>
</dbReference>
<feature type="region of interest" description="Disordered" evidence="1">
    <location>
        <begin position="1"/>
        <end position="32"/>
    </location>
</feature>
<dbReference type="AlphaFoldDB" id="G8WSW1"/>
<gene>
    <name evidence="4" type="ordered locus">SCATT_42960</name>
</gene>
<dbReference type="Gene3D" id="2.40.160.210">
    <property type="entry name" value="Acyl-CoA thioesterase, double hotdog domain"/>
    <property type="match status" value="1"/>
</dbReference>
<dbReference type="InterPro" id="IPR052389">
    <property type="entry name" value="Sec_Metab_Biosynth-Assoc"/>
</dbReference>
<dbReference type="PATRIC" id="fig|1003195.29.peg.4291"/>
<organism evidence="4 5">
    <name type="scientific">Streptantibioticus cattleyicolor (strain ATCC 35852 / DSM 46488 / JCM 4925 / NBRC 14057 / NRRL 8057)</name>
    <name type="common">Streptomyces cattleya</name>
    <dbReference type="NCBI Taxonomy" id="1003195"/>
    <lineage>
        <taxon>Bacteria</taxon>
        <taxon>Bacillati</taxon>
        <taxon>Actinomycetota</taxon>
        <taxon>Actinomycetes</taxon>
        <taxon>Kitasatosporales</taxon>
        <taxon>Streptomycetaceae</taxon>
        <taxon>Streptantibioticus</taxon>
    </lineage>
</organism>
<sequence length="285" mass="29882">MAQTVAGAGRAAIGDSEFDRDTAITPRPGEPGAFDAELSAGWTIISAVNGGYLLATAARALGAVLPHPDPFTITAHYLTPSTPGPAELRTEVVRTGRTMSTGQVSLRQDGTERLRATATYGDLTALPDDVRTSARPFAIPPYAACVGTDDAPEGHRPIPGSTAIADRLDIRLDPATAGWAVGAPSGRGEMRAWFGLADGRDHDPLSVLLAVDALPPTAFDLGLTGWVPTVELTVHLRARPVPGPLRVGITTRNLAGGFLEEDAEVWDSSDRLVAQSRQLARVLVA</sequence>
<dbReference type="HOGENOM" id="CLU_068888_0_0_11"/>
<evidence type="ECO:0000313" key="4">
    <source>
        <dbReference type="EMBL" id="AEW96667.1"/>
    </source>
</evidence>
<feature type="domain" description="Acyl-CoA thioesterase-like N-terminal HotDog" evidence="2">
    <location>
        <begin position="39"/>
        <end position="121"/>
    </location>
</feature>
<reference evidence="5" key="1">
    <citation type="submission" date="2011-12" db="EMBL/GenBank/DDBJ databases">
        <title>Complete genome sequence of Streptomyces cattleya strain DSM 46488.</title>
        <authorList>
            <person name="Ou H.-Y."/>
            <person name="Li P."/>
            <person name="Zhao C."/>
            <person name="O'Hagan D."/>
            <person name="Deng Z."/>
        </authorList>
    </citation>
    <scope>NUCLEOTIDE SEQUENCE [LARGE SCALE GENOMIC DNA]</scope>
    <source>
        <strain evidence="5">ATCC 35852 / DSM 46488 / JCM 4925 / NBRC 14057 / NRRL 8057</strain>
    </source>
</reference>
<evidence type="ECO:0000256" key="1">
    <source>
        <dbReference type="SAM" id="MobiDB-lite"/>
    </source>
</evidence>
<dbReference type="PANTHER" id="PTHR38110:SF1">
    <property type="entry name" value="THIOESTERASE DOMAIN-CONTAINING PROTEIN"/>
    <property type="match status" value="1"/>
</dbReference>
<protein>
    <recommendedName>
        <fullName evidence="6">TesB-like acyl-CoA thioesterase 3</fullName>
    </recommendedName>
</protein>
<proteinExistence type="predicted"/>
<dbReference type="InterPro" id="IPR042171">
    <property type="entry name" value="Acyl-CoA_hotdog"/>
</dbReference>